<dbReference type="Proteomes" id="UP000031876">
    <property type="component" value="Plasmid 1"/>
</dbReference>
<dbReference type="AlphaFoldDB" id="A0AB33B6Q9"/>
<organism evidence="1 2">
    <name type="scientific">Bacillus thuringiensis</name>
    <dbReference type="NCBI Taxonomy" id="1428"/>
    <lineage>
        <taxon>Bacteria</taxon>
        <taxon>Bacillati</taxon>
        <taxon>Bacillota</taxon>
        <taxon>Bacilli</taxon>
        <taxon>Bacillales</taxon>
        <taxon>Bacillaceae</taxon>
        <taxon>Bacillus</taxon>
        <taxon>Bacillus cereus group</taxon>
    </lineage>
</organism>
<evidence type="ECO:0000313" key="2">
    <source>
        <dbReference type="Proteomes" id="UP000031876"/>
    </source>
</evidence>
<name>A0AB33B6Q9_BACTU</name>
<geneLocation type="plasmid" evidence="1 2">
    <name>1</name>
</geneLocation>
<evidence type="ECO:0000313" key="1">
    <source>
        <dbReference type="EMBL" id="AJG79631.1"/>
    </source>
</evidence>
<protein>
    <recommendedName>
        <fullName evidence="3">BclA C-terminal domain-containing protein</fullName>
    </recommendedName>
</protein>
<proteinExistence type="predicted"/>
<dbReference type="EMBL" id="CP009336">
    <property type="protein sequence ID" value="AJG79631.1"/>
    <property type="molecule type" value="Genomic_DNA"/>
</dbReference>
<keyword evidence="1" id="KW-0614">Plasmid</keyword>
<sequence length="113" mass="11473">MVNTVIVNPIGAFVLNGDGSVTVLEAGIYAIDARVQTAEAASFQIAINGAPAPTFNGGSTPNPGPIIIPGIYNLNVGDTVSIINNSNGTPITLLGGVDGLITAQGVLRFERLL</sequence>
<reference evidence="1 2" key="1">
    <citation type="journal article" date="2015" name="Genome Announc.">
        <title>Complete genome sequences for 35 biothreat assay-relevant bacillus species.</title>
        <authorList>
            <person name="Johnson S.L."/>
            <person name="Daligault H.E."/>
            <person name="Davenport K.W."/>
            <person name="Jaissle J."/>
            <person name="Frey K.G."/>
            <person name="Ladner J.T."/>
            <person name="Broomall S.M."/>
            <person name="Bishop-Lilly K.A."/>
            <person name="Bruce D.C."/>
            <person name="Gibbons H.S."/>
            <person name="Coyne S.R."/>
            <person name="Lo C.C."/>
            <person name="Meincke L."/>
            <person name="Munk A.C."/>
            <person name="Koroleva G.I."/>
            <person name="Rosenzweig C.N."/>
            <person name="Palacios G.F."/>
            <person name="Redden C.L."/>
            <person name="Minogue T.D."/>
            <person name="Chain P.S."/>
        </authorList>
    </citation>
    <scope>NUCLEOTIDE SEQUENCE [LARGE SCALE GENOMIC DNA]</scope>
    <source>
        <strain evidence="1 2">HD1011</strain>
    </source>
</reference>
<accession>A0AB33B6Q9</accession>
<gene>
    <name evidence="1" type="ORF">BF38_5526</name>
</gene>
<dbReference type="Gene3D" id="2.60.120.40">
    <property type="match status" value="1"/>
</dbReference>
<dbReference type="KEGG" id="btw:BF38_5526"/>
<evidence type="ECO:0008006" key="3">
    <source>
        <dbReference type="Google" id="ProtNLM"/>
    </source>
</evidence>
<dbReference type="InterPro" id="IPR008983">
    <property type="entry name" value="Tumour_necrosis_fac-like_dom"/>
</dbReference>